<feature type="transmembrane region" description="Helical" evidence="4">
    <location>
        <begin position="95"/>
        <end position="112"/>
    </location>
</feature>
<evidence type="ECO:0000313" key="6">
    <source>
        <dbReference type="EMBL" id="OCH17702.1"/>
    </source>
</evidence>
<protein>
    <recommendedName>
        <fullName evidence="1">undecaprenyl-diphosphate phosphatase</fullName>
        <ecNumber evidence="1">3.6.1.27</ecNumber>
    </recommendedName>
    <alternativeName>
        <fullName evidence="2">Undecaprenyl pyrophosphate phosphatase</fullName>
    </alternativeName>
</protein>
<dbReference type="CDD" id="cd01610">
    <property type="entry name" value="PAP2_like"/>
    <property type="match status" value="1"/>
</dbReference>
<dbReference type="GO" id="GO:0050380">
    <property type="term" value="F:undecaprenyl-diphosphatase activity"/>
    <property type="evidence" value="ECO:0007669"/>
    <property type="project" value="UniProtKB-EC"/>
</dbReference>
<dbReference type="Pfam" id="PF01569">
    <property type="entry name" value="PAP2"/>
    <property type="match status" value="1"/>
</dbReference>
<feature type="transmembrane region" description="Helical" evidence="4">
    <location>
        <begin position="21"/>
        <end position="41"/>
    </location>
</feature>
<keyword evidence="4" id="KW-0472">Membrane</keyword>
<sequence length="253" mass="28479">MTLNFMKQFTMLFSFSPKNRIYELVAFFLFIAAMLLVILIIPTPNLFDPMSEIANSLLSLLSRSAGHPLFIVTSAILCCLPIIKRMPFKKILSLYLQFAILLVLSLILKTSVKAITEIPRPFTQALTQVSIVESPDAFYLLKEQDKQDMISMVETLVSPARIDQWRQGTNYSFPSGHTIFAAICVLFWGGFLLRHKHYVLTAAVISWGVGVGLSRLWLGMHWPTDLMASIISASILILCVPTINLEKEPIDKN</sequence>
<feature type="transmembrane region" description="Helical" evidence="4">
    <location>
        <begin position="171"/>
        <end position="191"/>
    </location>
</feature>
<gene>
    <name evidence="6" type="ORF">A6E04_19020</name>
</gene>
<dbReference type="InterPro" id="IPR036938">
    <property type="entry name" value="PAP2/HPO_sf"/>
</dbReference>
<dbReference type="EC" id="3.6.1.27" evidence="1"/>
<dbReference type="SUPFAM" id="SSF48317">
    <property type="entry name" value="Acid phosphatase/Vanadium-dependent haloperoxidase"/>
    <property type="match status" value="1"/>
</dbReference>
<keyword evidence="4" id="KW-0812">Transmembrane</keyword>
<dbReference type="RefSeq" id="WP_065612088.1">
    <property type="nucleotide sequence ID" value="NZ_CAWMPN010000029.1"/>
</dbReference>
<accession>A0A1B9NUJ3</accession>
<comment type="caution">
    <text evidence="6">The sequence shown here is derived from an EMBL/GenBank/DDBJ whole genome shotgun (WGS) entry which is preliminary data.</text>
</comment>
<feature type="transmembrane region" description="Helical" evidence="4">
    <location>
        <begin position="198"/>
        <end position="220"/>
    </location>
</feature>
<dbReference type="GO" id="GO:0005886">
    <property type="term" value="C:plasma membrane"/>
    <property type="evidence" value="ECO:0007669"/>
    <property type="project" value="TreeGrafter"/>
</dbReference>
<evidence type="ECO:0000256" key="3">
    <source>
        <dbReference type="ARBA" id="ARBA00047594"/>
    </source>
</evidence>
<feature type="transmembrane region" description="Helical" evidence="4">
    <location>
        <begin position="226"/>
        <end position="245"/>
    </location>
</feature>
<dbReference type="AlphaFoldDB" id="A0A1B9NUJ3"/>
<dbReference type="OrthoDB" id="5586741at2"/>
<dbReference type="STRING" id="688.A6E04_19020"/>
<dbReference type="PANTHER" id="PTHR14969">
    <property type="entry name" value="SPHINGOSINE-1-PHOSPHATE PHOSPHOHYDROLASE"/>
    <property type="match status" value="1"/>
</dbReference>
<evidence type="ECO:0000256" key="4">
    <source>
        <dbReference type="SAM" id="Phobius"/>
    </source>
</evidence>
<proteinExistence type="predicted"/>
<evidence type="ECO:0000259" key="5">
    <source>
        <dbReference type="SMART" id="SM00014"/>
    </source>
</evidence>
<dbReference type="Gene3D" id="1.20.144.10">
    <property type="entry name" value="Phosphatidic acid phosphatase type 2/haloperoxidase"/>
    <property type="match status" value="1"/>
</dbReference>
<dbReference type="PANTHER" id="PTHR14969:SF54">
    <property type="entry name" value="PHOSPHATIDYLGLYCEROPHOSPHATASE B"/>
    <property type="match status" value="1"/>
</dbReference>
<feature type="domain" description="Phosphatidic acid phosphatase type 2/haloperoxidase" evidence="5">
    <location>
        <begin position="96"/>
        <end position="241"/>
    </location>
</feature>
<evidence type="ECO:0000256" key="1">
    <source>
        <dbReference type="ARBA" id="ARBA00012374"/>
    </source>
</evidence>
<dbReference type="Proteomes" id="UP000093523">
    <property type="component" value="Unassembled WGS sequence"/>
</dbReference>
<comment type="catalytic activity">
    <reaction evidence="3">
        <text>di-trans,octa-cis-undecaprenyl diphosphate + H2O = di-trans,octa-cis-undecaprenyl phosphate + phosphate + H(+)</text>
        <dbReference type="Rhea" id="RHEA:28094"/>
        <dbReference type="ChEBI" id="CHEBI:15377"/>
        <dbReference type="ChEBI" id="CHEBI:15378"/>
        <dbReference type="ChEBI" id="CHEBI:43474"/>
        <dbReference type="ChEBI" id="CHEBI:58405"/>
        <dbReference type="ChEBI" id="CHEBI:60392"/>
        <dbReference type="EC" id="3.6.1.27"/>
    </reaction>
</comment>
<evidence type="ECO:0000313" key="7">
    <source>
        <dbReference type="Proteomes" id="UP000093523"/>
    </source>
</evidence>
<evidence type="ECO:0000256" key="2">
    <source>
        <dbReference type="ARBA" id="ARBA00032707"/>
    </source>
</evidence>
<keyword evidence="4" id="KW-1133">Transmembrane helix</keyword>
<dbReference type="InterPro" id="IPR000326">
    <property type="entry name" value="PAP2/HPO"/>
</dbReference>
<dbReference type="EMBL" id="MAJU01000029">
    <property type="protein sequence ID" value="OCH17702.1"/>
    <property type="molecule type" value="Genomic_DNA"/>
</dbReference>
<name>A0A1B9NUJ3_ALILO</name>
<dbReference type="SMART" id="SM00014">
    <property type="entry name" value="acidPPc"/>
    <property type="match status" value="1"/>
</dbReference>
<reference evidence="6 7" key="1">
    <citation type="submission" date="2016-06" db="EMBL/GenBank/DDBJ databases">
        <authorList>
            <person name="Kjaerup R.B."/>
            <person name="Dalgaard T.S."/>
            <person name="Juul-Madsen H.R."/>
        </authorList>
    </citation>
    <scope>NUCLEOTIDE SEQUENCE [LARGE SCALE GENOMIC DNA]</scope>
    <source>
        <strain evidence="6 7">1S159</strain>
    </source>
</reference>
<organism evidence="6 7">
    <name type="scientific">Aliivibrio logei</name>
    <name type="common">Vibrio logei</name>
    <dbReference type="NCBI Taxonomy" id="688"/>
    <lineage>
        <taxon>Bacteria</taxon>
        <taxon>Pseudomonadati</taxon>
        <taxon>Pseudomonadota</taxon>
        <taxon>Gammaproteobacteria</taxon>
        <taxon>Vibrionales</taxon>
        <taxon>Vibrionaceae</taxon>
        <taxon>Aliivibrio</taxon>
    </lineage>
</organism>